<dbReference type="PANTHER" id="PTHR14456:SF2">
    <property type="entry name" value="INOSITOL-PENTAKISPHOSPHATE 2-KINASE"/>
    <property type="match status" value="1"/>
</dbReference>
<accession>D3BAU7</accession>
<dbReference type="STRING" id="670386.D3BAU7"/>
<comment type="function">
    <text evidence="6">Phosphorylates Ins(1,3,4,5,6)P5 at position 2 to form Ins(1,2,3,4,5,6)P6 (InsP6 or phytate).</text>
</comment>
<dbReference type="RefSeq" id="XP_020433801.1">
    <property type="nucleotide sequence ID" value="XM_020576552.1"/>
</dbReference>
<proteinExistence type="predicted"/>
<sequence>MTDIDINIGAPNHWCYKGEGACNIVLSYVGTDITNRAEYFNSLNYINVGKVLRLRKFGVGGDDDSDLKNNSFLLNVMLPLIGSKYVYPGVLFVYLLISWFNNKLLQTVIQLNRDFLSQLDEQIYNDRPTHRRNNRLNIECKRGLLILDLTLLTTGGVGGTSISVEIKPKCGFVTQSKYQSSSTKPIKSHTCRYCMHQYLKLKDGSIHSISKYCPLDLFSGAVDRQKRAIRALLECPQNNLKIYKDGSLFYTGSLGGKSVHSLESLCTLLDTPEETSQSVESTIDRLTNYLVSILQTEHAVLDNLLTAQRYDDLDIEAIYYLYQLQLQRQLDRLIIQQNSSSSITTTTTEKEEVQKQIELLDNQLKQLQLQPNYKDLERFSDLNAMTDQEIEHCIDRYLIATTAKDCSIMITFSPKSSSPSSSTTTSSIKHDYRVGVVDLDAKKKSSIPSYFKNDKLIIDTYKNNNENQQQSGGVHVIAPRTIYLFEFNKLLINLLCIRFSNI</sequence>
<name>D3BAU7_HETP5</name>
<evidence type="ECO:0000256" key="3">
    <source>
        <dbReference type="ARBA" id="ARBA00022741"/>
    </source>
</evidence>
<keyword evidence="2 6" id="KW-0808">Transferase</keyword>
<dbReference type="OMA" id="HRQHCIV"/>
<dbReference type="GO" id="GO:0032958">
    <property type="term" value="P:inositol phosphate biosynthetic process"/>
    <property type="evidence" value="ECO:0007669"/>
    <property type="project" value="TreeGrafter"/>
</dbReference>
<dbReference type="InterPro" id="IPR009286">
    <property type="entry name" value="Ins_P5_2-kin"/>
</dbReference>
<keyword evidence="7" id="KW-0175">Coiled coil</keyword>
<dbReference type="GO" id="GO:0005634">
    <property type="term" value="C:nucleus"/>
    <property type="evidence" value="ECO:0007669"/>
    <property type="project" value="TreeGrafter"/>
</dbReference>
<evidence type="ECO:0000256" key="4">
    <source>
        <dbReference type="ARBA" id="ARBA00022777"/>
    </source>
</evidence>
<keyword evidence="3 6" id="KW-0547">Nucleotide-binding</keyword>
<keyword evidence="9" id="KW-1185">Reference proteome</keyword>
<keyword evidence="4 6" id="KW-0418">Kinase</keyword>
<comment type="catalytic activity">
    <reaction evidence="6">
        <text>1D-myo-inositol 1,3,4,5,6-pentakisphosphate + ATP = 1D-myo-inositol hexakisphosphate + ADP + H(+)</text>
        <dbReference type="Rhea" id="RHEA:20313"/>
        <dbReference type="ChEBI" id="CHEBI:15378"/>
        <dbReference type="ChEBI" id="CHEBI:30616"/>
        <dbReference type="ChEBI" id="CHEBI:57733"/>
        <dbReference type="ChEBI" id="CHEBI:58130"/>
        <dbReference type="ChEBI" id="CHEBI:456216"/>
        <dbReference type="EC" id="2.7.1.158"/>
    </reaction>
</comment>
<dbReference type="AlphaFoldDB" id="D3BAU7"/>
<dbReference type="FunCoup" id="D3BAU7">
    <property type="interactions" value="199"/>
</dbReference>
<dbReference type="InParanoid" id="D3BAU7"/>
<dbReference type="EC" id="2.7.1.158" evidence="1 6"/>
<protein>
    <recommendedName>
        <fullName evidence="1 6">Inositol-pentakisphosphate 2-kinase</fullName>
        <ecNumber evidence="1 6">2.7.1.158</ecNumber>
    </recommendedName>
</protein>
<gene>
    <name evidence="8" type="ORF">PPL_05678</name>
</gene>
<dbReference type="GO" id="GO:0035299">
    <property type="term" value="F:inositol-1,3,4,5,6-pentakisphosphate 2-kinase activity"/>
    <property type="evidence" value="ECO:0007669"/>
    <property type="project" value="UniProtKB-EC"/>
</dbReference>
<dbReference type="InterPro" id="IPR043001">
    <property type="entry name" value="IP5_2-K_N_lobe"/>
</dbReference>
<keyword evidence="5 6" id="KW-0067">ATP-binding</keyword>
<dbReference type="Pfam" id="PF06090">
    <property type="entry name" value="Ins_P5_2-kin"/>
    <property type="match status" value="1"/>
</dbReference>
<dbReference type="Gene3D" id="3.30.200.110">
    <property type="entry name" value="Inositol-pentakisphosphate 2-kinase, N-lobe"/>
    <property type="match status" value="2"/>
</dbReference>
<evidence type="ECO:0000256" key="1">
    <source>
        <dbReference type="ARBA" id="ARBA00012023"/>
    </source>
</evidence>
<organism evidence="8 9">
    <name type="scientific">Heterostelium pallidum (strain ATCC 26659 / Pp 5 / PN500)</name>
    <name type="common">Cellular slime mold</name>
    <name type="synonym">Polysphondylium pallidum</name>
    <dbReference type="NCBI Taxonomy" id="670386"/>
    <lineage>
        <taxon>Eukaryota</taxon>
        <taxon>Amoebozoa</taxon>
        <taxon>Evosea</taxon>
        <taxon>Eumycetozoa</taxon>
        <taxon>Dictyostelia</taxon>
        <taxon>Acytosteliales</taxon>
        <taxon>Acytosteliaceae</taxon>
        <taxon>Heterostelium</taxon>
    </lineage>
</organism>
<feature type="coiled-coil region" evidence="7">
    <location>
        <begin position="343"/>
        <end position="370"/>
    </location>
</feature>
<comment type="domain">
    <text evidence="6">The EXKPK motif is conserved in inositol-pentakisphosphate 2-kinases of both family 1 and 2.</text>
</comment>
<dbReference type="GeneID" id="31361162"/>
<comment type="caution">
    <text evidence="8">The sequence shown here is derived from an EMBL/GenBank/DDBJ whole genome shotgun (WGS) entry which is preliminary data.</text>
</comment>
<evidence type="ECO:0000256" key="5">
    <source>
        <dbReference type="ARBA" id="ARBA00022840"/>
    </source>
</evidence>
<evidence type="ECO:0000256" key="2">
    <source>
        <dbReference type="ARBA" id="ARBA00022679"/>
    </source>
</evidence>
<dbReference type="EMBL" id="ADBJ01000025">
    <property type="protein sequence ID" value="EFA81684.1"/>
    <property type="molecule type" value="Genomic_DNA"/>
</dbReference>
<dbReference type="PANTHER" id="PTHR14456">
    <property type="entry name" value="INOSITOL POLYPHOSPHATE KINASE 1"/>
    <property type="match status" value="1"/>
</dbReference>
<evidence type="ECO:0000313" key="8">
    <source>
        <dbReference type="EMBL" id="EFA81684.1"/>
    </source>
</evidence>
<dbReference type="GO" id="GO:0005524">
    <property type="term" value="F:ATP binding"/>
    <property type="evidence" value="ECO:0007669"/>
    <property type="project" value="UniProtKB-KW"/>
</dbReference>
<evidence type="ECO:0000256" key="6">
    <source>
        <dbReference type="RuleBase" id="RU364126"/>
    </source>
</evidence>
<reference evidence="8 9" key="1">
    <citation type="journal article" date="2011" name="Genome Res.">
        <title>Phylogeny-wide analysis of social amoeba genomes highlights ancient origins for complex intercellular communication.</title>
        <authorList>
            <person name="Heidel A.J."/>
            <person name="Lawal H.M."/>
            <person name="Felder M."/>
            <person name="Schilde C."/>
            <person name="Helps N.R."/>
            <person name="Tunggal B."/>
            <person name="Rivero F."/>
            <person name="John U."/>
            <person name="Schleicher M."/>
            <person name="Eichinger L."/>
            <person name="Platzer M."/>
            <person name="Noegel A.A."/>
            <person name="Schaap P."/>
            <person name="Gloeckner G."/>
        </authorList>
    </citation>
    <scope>NUCLEOTIDE SEQUENCE [LARGE SCALE GENOMIC DNA]</scope>
    <source>
        <strain evidence="9">ATCC 26659 / Pp 5 / PN500</strain>
    </source>
</reference>
<dbReference type="Proteomes" id="UP000001396">
    <property type="component" value="Unassembled WGS sequence"/>
</dbReference>
<evidence type="ECO:0000313" key="9">
    <source>
        <dbReference type="Proteomes" id="UP000001396"/>
    </source>
</evidence>
<evidence type="ECO:0000256" key="7">
    <source>
        <dbReference type="SAM" id="Coils"/>
    </source>
</evidence>